<evidence type="ECO:0000259" key="16">
    <source>
        <dbReference type="Pfam" id="PF00849"/>
    </source>
</evidence>
<dbReference type="InterPro" id="IPR020103">
    <property type="entry name" value="PsdUridine_synth_cat_dom_sf"/>
</dbReference>
<dbReference type="EMBL" id="BJNV01000057">
    <property type="protein sequence ID" value="GEC96898.1"/>
    <property type="molecule type" value="Genomic_DNA"/>
</dbReference>
<dbReference type="AlphaFoldDB" id="A0A4Y4CVJ4"/>
<dbReference type="EC" id="5.4.99.28" evidence="8"/>
<dbReference type="EC" id="5.4.99.29" evidence="9"/>
<accession>A0A4Y4CVJ4</accession>
<dbReference type="OrthoDB" id="9785808at2"/>
<dbReference type="PROSITE" id="PS01129">
    <property type="entry name" value="PSI_RLU"/>
    <property type="match status" value="1"/>
</dbReference>
<gene>
    <name evidence="17" type="primary">rluA_1</name>
    <name evidence="17" type="ORF">ZRA01_29710</name>
</gene>
<proteinExistence type="inferred from homology"/>
<sequence>MPHLTPAILHVDDALIVTVKPAGLLSMPARGEERQDSLENRIQALYADARLVHRLDMATSGLVLFARGPEMLRRLNLAFEQRVIGKQYCALVHGHLATDSGEIALPLAADPHNNPRQRVDLAAGRRALTRWRVLSRSGEGEAAVTRLELKPVTGRTHQLRVHLMSIGHPIVGDPLYAPPDSAARHPRMYLHAARLALIHPQTRVPACFESAVPF</sequence>
<evidence type="ECO:0000256" key="14">
    <source>
        <dbReference type="ARBA" id="ARBA00042883"/>
    </source>
</evidence>
<keyword evidence="4" id="KW-0413">Isomerase</keyword>
<dbReference type="Pfam" id="PF00849">
    <property type="entry name" value="PseudoU_synth_2"/>
    <property type="match status" value="1"/>
</dbReference>
<evidence type="ECO:0000256" key="9">
    <source>
        <dbReference type="ARBA" id="ARBA00038945"/>
    </source>
</evidence>
<dbReference type="Proteomes" id="UP000318422">
    <property type="component" value="Unassembled WGS sequence"/>
</dbReference>
<evidence type="ECO:0000256" key="3">
    <source>
        <dbReference type="ARBA" id="ARBA00022694"/>
    </source>
</evidence>
<comment type="similarity">
    <text evidence="1">Belongs to the pseudouridine synthase RluA family.</text>
</comment>
<evidence type="ECO:0000256" key="13">
    <source>
        <dbReference type="ARBA" id="ARBA00042844"/>
    </source>
</evidence>
<dbReference type="GO" id="GO:0000455">
    <property type="term" value="P:enzyme-directed rRNA pseudouridine synthesis"/>
    <property type="evidence" value="ECO:0007669"/>
    <property type="project" value="TreeGrafter"/>
</dbReference>
<dbReference type="Gene3D" id="3.30.2350.10">
    <property type="entry name" value="Pseudouridine synthase"/>
    <property type="match status" value="1"/>
</dbReference>
<keyword evidence="18" id="KW-1185">Reference proteome</keyword>
<comment type="catalytic activity">
    <reaction evidence="5">
        <text>uridine(32) in tRNA = pseudouridine(32) in tRNA</text>
        <dbReference type="Rhea" id="RHEA:42544"/>
        <dbReference type="Rhea" id="RHEA-COMP:10107"/>
        <dbReference type="Rhea" id="RHEA-COMP:10108"/>
        <dbReference type="ChEBI" id="CHEBI:65314"/>
        <dbReference type="ChEBI" id="CHEBI:65315"/>
        <dbReference type="EC" id="5.4.99.28"/>
    </reaction>
</comment>
<feature type="domain" description="Pseudouridine synthase RsuA/RluA-like" evidence="16">
    <location>
        <begin position="15"/>
        <end position="163"/>
    </location>
</feature>
<dbReference type="PANTHER" id="PTHR21600:SF91">
    <property type="entry name" value="DUAL-SPECIFICITY RNA PSEUDOURIDINE SYNTHASE RLUA"/>
    <property type="match status" value="1"/>
</dbReference>
<dbReference type="SUPFAM" id="SSF55120">
    <property type="entry name" value="Pseudouridine synthase"/>
    <property type="match status" value="1"/>
</dbReference>
<evidence type="ECO:0000256" key="7">
    <source>
        <dbReference type="ARBA" id="ARBA00037305"/>
    </source>
</evidence>
<dbReference type="RefSeq" id="WP_141353667.1">
    <property type="nucleotide sequence ID" value="NZ_BJNV01000057.1"/>
</dbReference>
<reference evidence="17 18" key="1">
    <citation type="submission" date="2019-06" db="EMBL/GenBank/DDBJ databases">
        <title>Whole genome shotgun sequence of Zoogloea ramigera NBRC 15342.</title>
        <authorList>
            <person name="Hosoyama A."/>
            <person name="Uohara A."/>
            <person name="Ohji S."/>
            <person name="Ichikawa N."/>
        </authorList>
    </citation>
    <scope>NUCLEOTIDE SEQUENCE [LARGE SCALE GENOMIC DNA]</scope>
    <source>
        <strain evidence="17 18">NBRC 15342</strain>
    </source>
</reference>
<dbReference type="PANTHER" id="PTHR21600">
    <property type="entry name" value="MITOCHONDRIAL RNA PSEUDOURIDINE SYNTHASE"/>
    <property type="match status" value="1"/>
</dbReference>
<dbReference type="GO" id="GO:0008033">
    <property type="term" value="P:tRNA processing"/>
    <property type="evidence" value="ECO:0007669"/>
    <property type="project" value="UniProtKB-KW"/>
</dbReference>
<evidence type="ECO:0000256" key="4">
    <source>
        <dbReference type="ARBA" id="ARBA00023235"/>
    </source>
</evidence>
<comment type="function">
    <text evidence="7">Dual specificity enzyme that catalyzes the synthesis of pseudouridine from uracil-746 in 23S ribosomal RNA and from uracil-32 in the anticodon stem and loop of transfer RNAs.</text>
</comment>
<evidence type="ECO:0000256" key="10">
    <source>
        <dbReference type="ARBA" id="ARBA00039988"/>
    </source>
</evidence>
<organism evidence="17 18">
    <name type="scientific">Zoogloea ramigera</name>
    <dbReference type="NCBI Taxonomy" id="350"/>
    <lineage>
        <taxon>Bacteria</taxon>
        <taxon>Pseudomonadati</taxon>
        <taxon>Pseudomonadota</taxon>
        <taxon>Betaproteobacteria</taxon>
        <taxon>Rhodocyclales</taxon>
        <taxon>Zoogloeaceae</taxon>
        <taxon>Zoogloea</taxon>
    </lineage>
</organism>
<keyword evidence="3" id="KW-0819">tRNA processing</keyword>
<dbReference type="InterPro" id="IPR006224">
    <property type="entry name" value="PsdUridine_synth_RluA-like_CS"/>
</dbReference>
<evidence type="ECO:0000256" key="6">
    <source>
        <dbReference type="ARBA" id="ARBA00036916"/>
    </source>
</evidence>
<evidence type="ECO:0000256" key="11">
    <source>
        <dbReference type="ARBA" id="ARBA00041266"/>
    </source>
</evidence>
<evidence type="ECO:0000256" key="8">
    <source>
        <dbReference type="ARBA" id="ARBA00038944"/>
    </source>
</evidence>
<evidence type="ECO:0000256" key="5">
    <source>
        <dbReference type="ARBA" id="ARBA00036184"/>
    </source>
</evidence>
<comment type="caution">
    <text evidence="17">The sequence shown here is derived from an EMBL/GenBank/DDBJ whole genome shotgun (WGS) entry which is preliminary data.</text>
</comment>
<dbReference type="InterPro" id="IPR050188">
    <property type="entry name" value="RluA_PseudoU_synthase"/>
</dbReference>
<dbReference type="GO" id="GO:0160151">
    <property type="term" value="F:tRNA pseudouridine(32) synthase activity"/>
    <property type="evidence" value="ECO:0007669"/>
    <property type="project" value="UniProtKB-EC"/>
</dbReference>
<evidence type="ECO:0000313" key="18">
    <source>
        <dbReference type="Proteomes" id="UP000318422"/>
    </source>
</evidence>
<dbReference type="CDD" id="cd02869">
    <property type="entry name" value="PseudoU_synth_RluA_like"/>
    <property type="match status" value="1"/>
</dbReference>
<name>A0A4Y4CVJ4_ZOORA</name>
<dbReference type="InterPro" id="IPR006145">
    <property type="entry name" value="PsdUridine_synth_RsuA/RluA"/>
</dbReference>
<protein>
    <recommendedName>
        <fullName evidence="10">Dual-specificity RNA pseudouridine synthase RluA</fullName>
        <ecNumber evidence="8">5.4.99.28</ecNumber>
        <ecNumber evidence="9">5.4.99.29</ecNumber>
    </recommendedName>
    <alternativeName>
        <fullName evidence="11">23S rRNA pseudouridine(746) synthase</fullName>
    </alternativeName>
    <alternativeName>
        <fullName evidence="14">Ribosomal large subunit pseudouridine synthase A</fullName>
    </alternativeName>
    <alternativeName>
        <fullName evidence="13">rRNA pseudouridylate synthase A</fullName>
    </alternativeName>
    <alternativeName>
        <fullName evidence="15">rRNA-uridine isomerase A</fullName>
    </alternativeName>
    <alternativeName>
        <fullName evidence="12">tRNA pseudouridine(32) synthase</fullName>
    </alternativeName>
</protein>
<evidence type="ECO:0000256" key="1">
    <source>
        <dbReference type="ARBA" id="ARBA00010876"/>
    </source>
</evidence>
<evidence type="ECO:0000256" key="15">
    <source>
        <dbReference type="ARBA" id="ARBA00043143"/>
    </source>
</evidence>
<evidence type="ECO:0000256" key="2">
    <source>
        <dbReference type="ARBA" id="ARBA00022552"/>
    </source>
</evidence>
<dbReference type="GO" id="GO:0003723">
    <property type="term" value="F:RNA binding"/>
    <property type="evidence" value="ECO:0007669"/>
    <property type="project" value="InterPro"/>
</dbReference>
<evidence type="ECO:0000313" key="17">
    <source>
        <dbReference type="EMBL" id="GEC96898.1"/>
    </source>
</evidence>
<comment type="catalytic activity">
    <reaction evidence="6">
        <text>uridine(746) in 23S rRNA = pseudouridine(746) in 23S rRNA</text>
        <dbReference type="Rhea" id="RHEA:42548"/>
        <dbReference type="Rhea" id="RHEA-COMP:10109"/>
        <dbReference type="Rhea" id="RHEA-COMP:10110"/>
        <dbReference type="ChEBI" id="CHEBI:65314"/>
        <dbReference type="ChEBI" id="CHEBI:65315"/>
        <dbReference type="EC" id="5.4.99.29"/>
    </reaction>
</comment>
<keyword evidence="2" id="KW-0698">rRNA processing</keyword>
<evidence type="ECO:0000256" key="12">
    <source>
        <dbReference type="ARBA" id="ARBA00042372"/>
    </source>
</evidence>
<dbReference type="GO" id="GO:0160142">
    <property type="term" value="F:23S rRNA pseudouridine(746) synthase activity"/>
    <property type="evidence" value="ECO:0007669"/>
    <property type="project" value="UniProtKB-EC"/>
</dbReference>